<protein>
    <recommendedName>
        <fullName evidence="3">FimV N-terminal domain-containing protein</fullName>
    </recommendedName>
</protein>
<feature type="domain" description="FimV N-terminal" evidence="3">
    <location>
        <begin position="27"/>
        <end position="114"/>
    </location>
</feature>
<dbReference type="RefSeq" id="WP_121973889.1">
    <property type="nucleotide sequence ID" value="NZ_OOGT01000058.1"/>
</dbReference>
<evidence type="ECO:0000256" key="2">
    <source>
        <dbReference type="SAM" id="MobiDB-lite"/>
    </source>
</evidence>
<organism evidence="4 5">
    <name type="scientific">Acinetobacter stercoris</name>
    <dbReference type="NCBI Taxonomy" id="2126983"/>
    <lineage>
        <taxon>Bacteria</taxon>
        <taxon>Pseudomonadati</taxon>
        <taxon>Pseudomonadota</taxon>
        <taxon>Gammaproteobacteria</taxon>
        <taxon>Moraxellales</taxon>
        <taxon>Moraxellaceae</taxon>
        <taxon>Acinetobacter</taxon>
    </lineage>
</organism>
<sequence length="418" mass="46745">MTFYKKLKIAIFLGIYTQTIHAIVFEPLQVQSGPGELLYAEMPFKNSNTNQLLQVSLASNDDLSSIGIVQKIPGNINFYTRRSGNGTGVIVITSSRPIIDSELNFVVKVIEGQSTRLQQIKTTIRRREKNSESYGSPKEKLLTPQIVVSEKDIALQLPESNAFQKPTTPDKSGTQETFKSLAIHTGTPPALNQSKIENSAINIQSIPEKKPVNASGQRPEQSIPNDDQTKLPSSKKAKAYVVKSNETLWGIAAKIAAKNHRKIHDVMREIKENNQHAFIQGNENRLRQGVALNLAARNTPSQPKYNQKPKTVKSNAQAYKKTKYRLDQAEMSLVASQQSDSSLSATANQATQNTKLNTQLVQKRQNTLHLQKQVSQSELNLKLKEQRIQILNAKLAQLQQQLQQQENALKLSKKQNKH</sequence>
<feature type="region of interest" description="Disordered" evidence="2">
    <location>
        <begin position="207"/>
        <end position="236"/>
    </location>
</feature>
<evidence type="ECO:0000259" key="3">
    <source>
        <dbReference type="Pfam" id="PF25800"/>
    </source>
</evidence>
<evidence type="ECO:0000313" key="5">
    <source>
        <dbReference type="Proteomes" id="UP000245974"/>
    </source>
</evidence>
<dbReference type="InParanoid" id="A0A2U3MYF3"/>
<feature type="compositionally biased region" description="Polar residues" evidence="2">
    <location>
        <begin position="214"/>
        <end position="232"/>
    </location>
</feature>
<dbReference type="Proteomes" id="UP000245974">
    <property type="component" value="Unassembled WGS sequence"/>
</dbReference>
<keyword evidence="1" id="KW-0175">Coiled coil</keyword>
<dbReference type="AlphaFoldDB" id="A0A2U3MYF3"/>
<name>A0A2U3MYF3_9GAMM</name>
<dbReference type="Pfam" id="PF25800">
    <property type="entry name" value="FimV_N"/>
    <property type="match status" value="1"/>
</dbReference>
<proteinExistence type="predicted"/>
<feature type="coiled-coil region" evidence="1">
    <location>
        <begin position="374"/>
        <end position="415"/>
    </location>
</feature>
<reference evidence="5" key="1">
    <citation type="submission" date="2018-03" db="EMBL/GenBank/DDBJ databases">
        <authorList>
            <person name="Blom J."/>
        </authorList>
    </citation>
    <scope>NUCLEOTIDE SEQUENCE [LARGE SCALE GENOMIC DNA]</scope>
    <source>
        <strain evidence="5">KPC-SM-21</strain>
    </source>
</reference>
<gene>
    <name evidence="4" type="ORF">KPC_1593</name>
</gene>
<dbReference type="OrthoDB" id="5298707at2"/>
<accession>A0A2U3MYF3</accession>
<evidence type="ECO:0000313" key="4">
    <source>
        <dbReference type="EMBL" id="SPL70415.1"/>
    </source>
</evidence>
<keyword evidence="5" id="KW-1185">Reference proteome</keyword>
<dbReference type="InterPro" id="IPR057840">
    <property type="entry name" value="FimV_N"/>
</dbReference>
<dbReference type="EMBL" id="OOGT01000058">
    <property type="protein sequence ID" value="SPL70415.1"/>
    <property type="molecule type" value="Genomic_DNA"/>
</dbReference>
<evidence type="ECO:0000256" key="1">
    <source>
        <dbReference type="SAM" id="Coils"/>
    </source>
</evidence>